<reference evidence="2" key="2">
    <citation type="submission" date="2013-05" db="EMBL/GenBank/DDBJ databases">
        <authorList>
            <person name="Carter J.-M."/>
            <person name="Baker S.C."/>
            <person name="Pink R."/>
            <person name="Carter D.R.F."/>
            <person name="Collins A."/>
            <person name="Tomlin J."/>
            <person name="Gibbs M."/>
            <person name="Breuker C.J."/>
        </authorList>
    </citation>
    <scope>NUCLEOTIDE SEQUENCE</scope>
    <source>
        <tissue evidence="2">Ovary</tissue>
    </source>
</reference>
<sequence>MTPEQRQQWVQSMLPWKNRPTTNNYRPTSGNFRNNIPHQQVNPPQKVSDVTMRSVSKPQKPQFAAEELFYTGSPGDYEQPNLEEEDYADQQG</sequence>
<feature type="compositionally biased region" description="Polar residues" evidence="1">
    <location>
        <begin position="1"/>
        <end position="11"/>
    </location>
</feature>
<protein>
    <submittedName>
        <fullName evidence="2">Uncharacterized protein</fullName>
    </submittedName>
</protein>
<organism evidence="2">
    <name type="scientific">Pararge aegeria</name>
    <name type="common">speckled wood butterfly</name>
    <dbReference type="NCBI Taxonomy" id="116150"/>
    <lineage>
        <taxon>Eukaryota</taxon>
        <taxon>Metazoa</taxon>
        <taxon>Ecdysozoa</taxon>
        <taxon>Arthropoda</taxon>
        <taxon>Hexapoda</taxon>
        <taxon>Insecta</taxon>
        <taxon>Pterygota</taxon>
        <taxon>Neoptera</taxon>
        <taxon>Endopterygota</taxon>
        <taxon>Lepidoptera</taxon>
        <taxon>Glossata</taxon>
        <taxon>Ditrysia</taxon>
        <taxon>Papilionoidea</taxon>
        <taxon>Nymphalidae</taxon>
        <taxon>Satyrinae</taxon>
        <taxon>Satyrini</taxon>
        <taxon>Parargina</taxon>
        <taxon>Pararge</taxon>
    </lineage>
</organism>
<reference evidence="2" key="1">
    <citation type="journal article" date="2013" name="BMC Genomics">
        <title>Unscrambling butterfly oogenesis.</title>
        <authorList>
            <person name="Carter J.M."/>
            <person name="Baker S.C."/>
            <person name="Pink R."/>
            <person name="Carter D.R."/>
            <person name="Collins A."/>
            <person name="Tomlin J."/>
            <person name="Gibbs M."/>
            <person name="Breuker C.J."/>
        </authorList>
    </citation>
    <scope>NUCLEOTIDE SEQUENCE</scope>
    <source>
        <tissue evidence="2">Ovary</tissue>
    </source>
</reference>
<feature type="region of interest" description="Disordered" evidence="1">
    <location>
        <begin position="1"/>
        <end position="92"/>
    </location>
</feature>
<feature type="compositionally biased region" description="Acidic residues" evidence="1">
    <location>
        <begin position="81"/>
        <end position="92"/>
    </location>
</feature>
<evidence type="ECO:0000256" key="1">
    <source>
        <dbReference type="SAM" id="MobiDB-lite"/>
    </source>
</evidence>
<dbReference type="EMBL" id="GAIX01003082">
    <property type="protein sequence ID" value="JAA89478.1"/>
    <property type="molecule type" value="Transcribed_RNA"/>
</dbReference>
<proteinExistence type="predicted"/>
<evidence type="ECO:0000313" key="2">
    <source>
        <dbReference type="EMBL" id="JAA89478.1"/>
    </source>
</evidence>
<name>S4PI49_9NEOP</name>
<dbReference type="AlphaFoldDB" id="S4PI49"/>
<feature type="non-terminal residue" evidence="2">
    <location>
        <position position="92"/>
    </location>
</feature>
<feature type="compositionally biased region" description="Polar residues" evidence="1">
    <location>
        <begin position="19"/>
        <end position="45"/>
    </location>
</feature>
<accession>S4PI49</accession>